<dbReference type="InterPro" id="IPR036864">
    <property type="entry name" value="Zn2-C6_fun-type_DNA-bd_sf"/>
</dbReference>
<dbReference type="GO" id="GO:0008270">
    <property type="term" value="F:zinc ion binding"/>
    <property type="evidence" value="ECO:0007669"/>
    <property type="project" value="InterPro"/>
</dbReference>
<feature type="domain" description="Zn(2)-C6 fungal-type" evidence="6">
    <location>
        <begin position="23"/>
        <end position="53"/>
    </location>
</feature>
<sequence>MIQSPRTQNLIEYNEVTKDSGVSCDKCRVRKIRCSRQLPTCDLCKRIGIPCIYPKVSHRRRRIQQIQNTGVLDFNQGYSKNKVVKKNPDRNTMFNFSQFNPSDIGQLPFGLQLTSLISMNTPSDESDLIVQRTLYDTNQIRFQPHLMLMLYSQIMSANSAIGNEVGWFFDQIKHGIFGGVEKSYFRMNNAWVKELYNPNFKQQTLDNYFKYFHHWVTYFGKQLFYENLDKTEPVLLSVILFVGYQYTNNQHKELLTYLEHIARLQLKKNFFKASKSTCQALFIFSYAIFFRGCGKQSLRYFYQACRISTILGIHLDIKGLKDIHQNERRCIRSMGLCQDQHFSNTLTLPPYFIFMVPITSRLEPRFQIIKGDSDEMEQLEAESLCLLRRVFDRYWMPATNHMSVFTLKNQLASNNISSEQLQKCCHFIGKMFDYCLVNSCREFLNLYQVYSHPKFLHIHQKYVWIFTCLYHQWILLVHSQRYPKFDPITNSVDYHTWRGLKAVKAIYNITMCNTESGIYMYYHYLSAISFFYVKLYLNSEKNSVFQLDILGELSKIYNIFIKYKKEYSFPNDTLDALDEILKLLGLKLIK</sequence>
<keyword evidence="4" id="KW-0804">Transcription</keyword>
<evidence type="ECO:0000313" key="8">
    <source>
        <dbReference type="Proteomes" id="UP000070444"/>
    </source>
</evidence>
<dbReference type="SMART" id="SM00066">
    <property type="entry name" value="GAL4"/>
    <property type="match status" value="1"/>
</dbReference>
<dbReference type="Proteomes" id="UP000070444">
    <property type="component" value="Unassembled WGS sequence"/>
</dbReference>
<evidence type="ECO:0000313" key="7">
    <source>
        <dbReference type="EMBL" id="KXN74087.1"/>
    </source>
</evidence>
<accession>A0A137PGF8</accession>
<dbReference type="PROSITE" id="PS50048">
    <property type="entry name" value="ZN2_CY6_FUNGAL_2"/>
    <property type="match status" value="1"/>
</dbReference>
<dbReference type="OrthoDB" id="4456959at2759"/>
<proteinExistence type="predicted"/>
<dbReference type="PANTHER" id="PTHR47338">
    <property type="entry name" value="ZN(II)2CYS6 TRANSCRIPTION FACTOR (EUROFUNG)-RELATED"/>
    <property type="match status" value="1"/>
</dbReference>
<dbReference type="Gene3D" id="4.10.240.10">
    <property type="entry name" value="Zn(2)-C6 fungal-type DNA-binding domain"/>
    <property type="match status" value="1"/>
</dbReference>
<evidence type="ECO:0000256" key="4">
    <source>
        <dbReference type="ARBA" id="ARBA00023163"/>
    </source>
</evidence>
<reference evidence="7 8" key="1">
    <citation type="journal article" date="2015" name="Genome Biol. Evol.">
        <title>Phylogenomic analyses indicate that early fungi evolved digesting cell walls of algal ancestors of land plants.</title>
        <authorList>
            <person name="Chang Y."/>
            <person name="Wang S."/>
            <person name="Sekimoto S."/>
            <person name="Aerts A.L."/>
            <person name="Choi C."/>
            <person name="Clum A."/>
            <person name="LaButti K.M."/>
            <person name="Lindquist E.A."/>
            <person name="Yee Ngan C."/>
            <person name="Ohm R.A."/>
            <person name="Salamov A.A."/>
            <person name="Grigoriev I.V."/>
            <person name="Spatafora J.W."/>
            <person name="Berbee M.L."/>
        </authorList>
    </citation>
    <scope>NUCLEOTIDE SEQUENCE [LARGE SCALE GENOMIC DNA]</scope>
    <source>
        <strain evidence="7 8">NRRL 28638</strain>
    </source>
</reference>
<dbReference type="PROSITE" id="PS00463">
    <property type="entry name" value="ZN2_CY6_FUNGAL_1"/>
    <property type="match status" value="1"/>
</dbReference>
<evidence type="ECO:0000256" key="3">
    <source>
        <dbReference type="ARBA" id="ARBA00023015"/>
    </source>
</evidence>
<evidence type="ECO:0000259" key="6">
    <source>
        <dbReference type="PROSITE" id="PS50048"/>
    </source>
</evidence>
<dbReference type="GO" id="GO:0005634">
    <property type="term" value="C:nucleus"/>
    <property type="evidence" value="ECO:0007669"/>
    <property type="project" value="UniProtKB-SubCell"/>
</dbReference>
<dbReference type="GO" id="GO:0006351">
    <property type="term" value="P:DNA-templated transcription"/>
    <property type="evidence" value="ECO:0007669"/>
    <property type="project" value="InterPro"/>
</dbReference>
<evidence type="ECO:0000256" key="1">
    <source>
        <dbReference type="ARBA" id="ARBA00004123"/>
    </source>
</evidence>
<dbReference type="CDD" id="cd12148">
    <property type="entry name" value="fungal_TF_MHR"/>
    <property type="match status" value="1"/>
</dbReference>
<gene>
    <name evidence="7" type="ORF">CONCODRAFT_15118</name>
</gene>
<name>A0A137PGF8_CONC2</name>
<keyword evidence="5" id="KW-0539">Nucleus</keyword>
<keyword evidence="2" id="KW-0479">Metal-binding</keyword>
<keyword evidence="3" id="KW-0805">Transcription regulation</keyword>
<comment type="subcellular location">
    <subcellularLocation>
        <location evidence="1">Nucleus</location>
    </subcellularLocation>
</comment>
<dbReference type="CDD" id="cd00067">
    <property type="entry name" value="GAL4"/>
    <property type="match status" value="1"/>
</dbReference>
<protein>
    <recommendedName>
        <fullName evidence="6">Zn(2)-C6 fungal-type domain-containing protein</fullName>
    </recommendedName>
</protein>
<dbReference type="Pfam" id="PF00172">
    <property type="entry name" value="Zn_clus"/>
    <property type="match status" value="1"/>
</dbReference>
<evidence type="ECO:0000256" key="5">
    <source>
        <dbReference type="ARBA" id="ARBA00023242"/>
    </source>
</evidence>
<dbReference type="InterPro" id="IPR001138">
    <property type="entry name" value="Zn2Cys6_DnaBD"/>
</dbReference>
<dbReference type="EMBL" id="KQ964428">
    <property type="protein sequence ID" value="KXN74087.1"/>
    <property type="molecule type" value="Genomic_DNA"/>
</dbReference>
<dbReference type="InterPro" id="IPR050815">
    <property type="entry name" value="TF_fung"/>
</dbReference>
<dbReference type="PANTHER" id="PTHR47338:SF5">
    <property type="entry name" value="ZN(II)2CYS6 TRANSCRIPTION FACTOR (EUROFUNG)"/>
    <property type="match status" value="1"/>
</dbReference>
<keyword evidence="8" id="KW-1185">Reference proteome</keyword>
<dbReference type="Pfam" id="PF04082">
    <property type="entry name" value="Fungal_trans"/>
    <property type="match status" value="1"/>
</dbReference>
<organism evidence="7 8">
    <name type="scientific">Conidiobolus coronatus (strain ATCC 28846 / CBS 209.66 / NRRL 28638)</name>
    <name type="common">Delacroixia coronata</name>
    <dbReference type="NCBI Taxonomy" id="796925"/>
    <lineage>
        <taxon>Eukaryota</taxon>
        <taxon>Fungi</taxon>
        <taxon>Fungi incertae sedis</taxon>
        <taxon>Zoopagomycota</taxon>
        <taxon>Entomophthoromycotina</taxon>
        <taxon>Entomophthoromycetes</taxon>
        <taxon>Entomophthorales</taxon>
        <taxon>Ancylistaceae</taxon>
        <taxon>Conidiobolus</taxon>
    </lineage>
</organism>
<dbReference type="GO" id="GO:0000981">
    <property type="term" value="F:DNA-binding transcription factor activity, RNA polymerase II-specific"/>
    <property type="evidence" value="ECO:0007669"/>
    <property type="project" value="InterPro"/>
</dbReference>
<dbReference type="AlphaFoldDB" id="A0A137PGF8"/>
<evidence type="ECO:0000256" key="2">
    <source>
        <dbReference type="ARBA" id="ARBA00022723"/>
    </source>
</evidence>
<dbReference type="InterPro" id="IPR007219">
    <property type="entry name" value="XnlR_reg_dom"/>
</dbReference>
<dbReference type="GO" id="GO:0003677">
    <property type="term" value="F:DNA binding"/>
    <property type="evidence" value="ECO:0007669"/>
    <property type="project" value="InterPro"/>
</dbReference>
<dbReference type="SUPFAM" id="SSF57701">
    <property type="entry name" value="Zn2/Cys6 DNA-binding domain"/>
    <property type="match status" value="1"/>
</dbReference>